<dbReference type="NCBIfam" id="NF045942">
    <property type="entry name" value="PolPhglucPhase"/>
    <property type="match status" value="1"/>
</dbReference>
<gene>
    <name evidence="2" type="ORF">GCM10010315_38870</name>
    <name evidence="3" type="ORF">GCM10010315_39360</name>
</gene>
<name>A0ABN3TWQ0_9ACTN</name>
<dbReference type="Pfam" id="PF00480">
    <property type="entry name" value="ROK"/>
    <property type="match status" value="1"/>
</dbReference>
<accession>A0ABN3TWQ0</accession>
<dbReference type="InterPro" id="IPR043129">
    <property type="entry name" value="ATPase_NBD"/>
</dbReference>
<organism evidence="3 4">
    <name type="scientific">Streptomyces luteosporeus</name>
    <dbReference type="NCBI Taxonomy" id="173856"/>
    <lineage>
        <taxon>Bacteria</taxon>
        <taxon>Bacillati</taxon>
        <taxon>Actinomycetota</taxon>
        <taxon>Actinomycetes</taxon>
        <taxon>Kitasatosporales</taxon>
        <taxon>Streptomycetaceae</taxon>
        <taxon>Streptomyces</taxon>
    </lineage>
</organism>
<comment type="similarity">
    <text evidence="1">Belongs to the ROK (NagC/XylR) family.</text>
</comment>
<dbReference type="Proteomes" id="UP001500886">
    <property type="component" value="Unassembled WGS sequence"/>
</dbReference>
<dbReference type="CDD" id="cd24058">
    <property type="entry name" value="ASKHA_NBD_ROK_PPGK"/>
    <property type="match status" value="1"/>
</dbReference>
<keyword evidence="4" id="KW-1185">Reference proteome</keyword>
<dbReference type="EMBL" id="BAAASL010000014">
    <property type="protein sequence ID" value="GAA2719851.1"/>
    <property type="molecule type" value="Genomic_DNA"/>
</dbReference>
<reference evidence="2" key="1">
    <citation type="journal article" date="2014" name="Int. J. Syst. Evol. Microbiol.">
        <title>Complete genome of a new Firmicutes species belonging to the dominant human colonic microbiota ('Ruminococcus bicirculans') reveals two chromosomes and a selective capacity to utilize plant glucans.</title>
        <authorList>
            <consortium name="NISC Comparative Sequencing Program"/>
            <person name="Wegmann U."/>
            <person name="Louis P."/>
            <person name="Goesmann A."/>
            <person name="Henrissat B."/>
            <person name="Duncan S.H."/>
            <person name="Flint H.J."/>
        </authorList>
    </citation>
    <scope>NUCLEOTIDE SEQUENCE</scope>
    <source>
        <strain evidence="2">JCM 4542</strain>
    </source>
</reference>
<dbReference type="Gene3D" id="3.30.420.40">
    <property type="match status" value="2"/>
</dbReference>
<evidence type="ECO:0000313" key="4">
    <source>
        <dbReference type="Proteomes" id="UP001500886"/>
    </source>
</evidence>
<protein>
    <submittedName>
        <fullName evidence="3">ROK family protein</fullName>
    </submittedName>
</protein>
<reference evidence="3 4" key="2">
    <citation type="journal article" date="2019" name="Int. J. Syst. Evol. Microbiol.">
        <title>The Global Catalogue of Microorganisms (GCM) 10K type strain sequencing project: providing services to taxonomists for standard genome sequencing and annotation.</title>
        <authorList>
            <consortium name="The Broad Institute Genomics Platform"/>
            <consortium name="The Broad Institute Genome Sequencing Center for Infectious Disease"/>
            <person name="Wu L."/>
            <person name="Ma J."/>
        </authorList>
    </citation>
    <scope>NUCLEOTIDE SEQUENCE [LARGE SCALE GENOMIC DNA]</scope>
    <source>
        <strain evidence="3 4">JCM 4542</strain>
    </source>
</reference>
<dbReference type="InterPro" id="IPR000600">
    <property type="entry name" value="ROK"/>
</dbReference>
<dbReference type="SUPFAM" id="SSF53067">
    <property type="entry name" value="Actin-like ATPase domain"/>
    <property type="match status" value="1"/>
</dbReference>
<dbReference type="PANTHER" id="PTHR18964:SF146">
    <property type="entry name" value="POLYPHOSPHATE GLUCOKINASE"/>
    <property type="match status" value="1"/>
</dbReference>
<reference evidence="3" key="3">
    <citation type="submission" date="2023-12" db="EMBL/GenBank/DDBJ databases">
        <authorList>
            <person name="Sun Q."/>
            <person name="Inoue M."/>
        </authorList>
    </citation>
    <scope>NUCLEOTIDE SEQUENCE</scope>
    <source>
        <strain evidence="3">JCM 4542</strain>
    </source>
</reference>
<sequence length="257" mass="26258">MFGMNAFGVDIGGSGIKGAPVDPVRGELVQERFKVLTPHPATPQAVAEGVREVVGHFGRPGGPVGVTFPGVVVDGTTRTAANVDKSWVGTDAAALLGEALGVPVTVLNDADAAGLAEMTHGAGQGRTGTVVVLTFGTGIGSALFSGGRLVPNTELGHLELQGHDAETRASTRAKEEEDLTWSRWAKRVGRYLAHVEMLFSPELFVIGGGVSRKAEKFLPLIEGVSAEVVPARLQNNAGIVGAAMAAAAAAVVPVGAP</sequence>
<dbReference type="PANTHER" id="PTHR18964">
    <property type="entry name" value="ROK (REPRESSOR, ORF, KINASE) FAMILY"/>
    <property type="match status" value="1"/>
</dbReference>
<evidence type="ECO:0000256" key="1">
    <source>
        <dbReference type="ARBA" id="ARBA00006479"/>
    </source>
</evidence>
<comment type="caution">
    <text evidence="3">The sequence shown here is derived from an EMBL/GenBank/DDBJ whole genome shotgun (WGS) entry which is preliminary data.</text>
</comment>
<proteinExistence type="inferred from homology"/>
<evidence type="ECO:0000313" key="2">
    <source>
        <dbReference type="EMBL" id="GAA2719851.1"/>
    </source>
</evidence>
<dbReference type="EMBL" id="BAAASL010000014">
    <property type="protein sequence ID" value="GAA2720001.1"/>
    <property type="molecule type" value="Genomic_DNA"/>
</dbReference>
<evidence type="ECO:0000313" key="3">
    <source>
        <dbReference type="EMBL" id="GAA2720001.1"/>
    </source>
</evidence>